<dbReference type="STRING" id="683260.SAMN05421874_101577"/>
<feature type="compositionally biased region" description="Gly residues" evidence="9">
    <location>
        <begin position="1421"/>
        <end position="1432"/>
    </location>
</feature>
<evidence type="ECO:0000256" key="8">
    <source>
        <dbReference type="ARBA" id="ARBA00023235"/>
    </source>
</evidence>
<dbReference type="Pfam" id="PF19306">
    <property type="entry name" value="WHD_Lhr"/>
    <property type="match status" value="1"/>
</dbReference>
<feature type="compositionally biased region" description="Basic and acidic residues" evidence="9">
    <location>
        <begin position="1472"/>
        <end position="1491"/>
    </location>
</feature>
<keyword evidence="1" id="KW-0547">Nucleotide-binding</keyword>
<dbReference type="GO" id="GO:0004386">
    <property type="term" value="F:helicase activity"/>
    <property type="evidence" value="ECO:0007669"/>
    <property type="project" value="UniProtKB-KW"/>
</dbReference>
<dbReference type="Pfam" id="PF00270">
    <property type="entry name" value="DEAD"/>
    <property type="match status" value="1"/>
</dbReference>
<keyword evidence="13" id="KW-1185">Reference proteome</keyword>
<dbReference type="PANTHER" id="PTHR47962">
    <property type="entry name" value="ATP-DEPENDENT HELICASE LHR-RELATED-RELATED"/>
    <property type="match status" value="1"/>
</dbReference>
<evidence type="ECO:0000256" key="1">
    <source>
        <dbReference type="ARBA" id="ARBA00022741"/>
    </source>
</evidence>
<dbReference type="InterPro" id="IPR045628">
    <property type="entry name" value="Lhr_WH_dom"/>
</dbReference>
<evidence type="ECO:0000256" key="9">
    <source>
        <dbReference type="SAM" id="MobiDB-lite"/>
    </source>
</evidence>
<dbReference type="CDD" id="cd18796">
    <property type="entry name" value="SF2_C_LHR"/>
    <property type="match status" value="1"/>
</dbReference>
<dbReference type="SMART" id="SM00382">
    <property type="entry name" value="AAA"/>
    <property type="match status" value="1"/>
</dbReference>
<feature type="compositionally biased region" description="Basic residues" evidence="9">
    <location>
        <begin position="1265"/>
        <end position="1277"/>
    </location>
</feature>
<dbReference type="NCBIfam" id="NF007284">
    <property type="entry name" value="PRK09751.1"/>
    <property type="match status" value="1"/>
</dbReference>
<dbReference type="SMART" id="SM00487">
    <property type="entry name" value="DEXDc"/>
    <property type="match status" value="1"/>
</dbReference>
<feature type="region of interest" description="Disordered" evidence="9">
    <location>
        <begin position="1379"/>
        <end position="1549"/>
    </location>
</feature>
<dbReference type="EMBL" id="FNFB01000001">
    <property type="protein sequence ID" value="SDJ36597.1"/>
    <property type="molecule type" value="Genomic_DNA"/>
</dbReference>
<keyword evidence="6" id="KW-0238">DNA-binding</keyword>
<keyword evidence="8" id="KW-0413">Isomerase</keyword>
<evidence type="ECO:0000256" key="4">
    <source>
        <dbReference type="ARBA" id="ARBA00022806"/>
    </source>
</evidence>
<feature type="compositionally biased region" description="Basic and acidic residues" evidence="9">
    <location>
        <begin position="1534"/>
        <end position="1548"/>
    </location>
</feature>
<organism evidence="12 13">
    <name type="scientific">Nonomuraea maritima</name>
    <dbReference type="NCBI Taxonomy" id="683260"/>
    <lineage>
        <taxon>Bacteria</taxon>
        <taxon>Bacillati</taxon>
        <taxon>Actinomycetota</taxon>
        <taxon>Actinomycetes</taxon>
        <taxon>Streptosporangiales</taxon>
        <taxon>Streptosporangiaceae</taxon>
        <taxon>Nonomuraea</taxon>
    </lineage>
</organism>
<dbReference type="Pfam" id="PF00271">
    <property type="entry name" value="Helicase_C"/>
    <property type="match status" value="1"/>
</dbReference>
<dbReference type="Pfam" id="PF08494">
    <property type="entry name" value="DEAD_assoc"/>
    <property type="match status" value="1"/>
</dbReference>
<dbReference type="GO" id="GO:0003677">
    <property type="term" value="F:DNA binding"/>
    <property type="evidence" value="ECO:0007669"/>
    <property type="project" value="UniProtKB-KW"/>
</dbReference>
<dbReference type="InterPro" id="IPR055367">
    <property type="entry name" value="WH4_Lhr"/>
</dbReference>
<dbReference type="PROSITE" id="PS51194">
    <property type="entry name" value="HELICASE_CTER"/>
    <property type="match status" value="1"/>
</dbReference>
<dbReference type="InterPro" id="IPR003593">
    <property type="entry name" value="AAA+_ATPase"/>
</dbReference>
<feature type="compositionally biased region" description="Gly residues" evidence="9">
    <location>
        <begin position="1519"/>
        <end position="1533"/>
    </location>
</feature>
<dbReference type="InterPro" id="IPR011545">
    <property type="entry name" value="DEAD/DEAH_box_helicase_dom"/>
</dbReference>
<evidence type="ECO:0000256" key="6">
    <source>
        <dbReference type="ARBA" id="ARBA00023125"/>
    </source>
</evidence>
<keyword evidence="3" id="KW-0378">Hydrolase</keyword>
<accession>A0A1G8T5B0</accession>
<dbReference type="InterPro" id="IPR055369">
    <property type="entry name" value="WH2_Lhr"/>
</dbReference>
<dbReference type="Proteomes" id="UP000198683">
    <property type="component" value="Unassembled WGS sequence"/>
</dbReference>
<keyword evidence="2" id="KW-0227">DNA damage</keyword>
<feature type="compositionally biased region" description="Basic and acidic residues" evidence="9">
    <location>
        <begin position="1455"/>
        <end position="1464"/>
    </location>
</feature>
<evidence type="ECO:0000256" key="3">
    <source>
        <dbReference type="ARBA" id="ARBA00022801"/>
    </source>
</evidence>
<dbReference type="SUPFAM" id="SSF52540">
    <property type="entry name" value="P-loop containing nucleoside triphosphate hydrolases"/>
    <property type="match status" value="1"/>
</dbReference>
<feature type="domain" description="Helicase C-terminal" evidence="11">
    <location>
        <begin position="269"/>
        <end position="456"/>
    </location>
</feature>
<feature type="region of interest" description="Disordered" evidence="9">
    <location>
        <begin position="1259"/>
        <end position="1283"/>
    </location>
</feature>
<dbReference type="InterPro" id="IPR013701">
    <property type="entry name" value="Lhr-like_DEAD/DEAH_assoc"/>
</dbReference>
<evidence type="ECO:0000259" key="10">
    <source>
        <dbReference type="PROSITE" id="PS51192"/>
    </source>
</evidence>
<proteinExistence type="predicted"/>
<evidence type="ECO:0000313" key="12">
    <source>
        <dbReference type="EMBL" id="SDJ36597.1"/>
    </source>
</evidence>
<feature type="domain" description="Helicase ATP-binding" evidence="10">
    <location>
        <begin position="30"/>
        <end position="222"/>
    </location>
</feature>
<keyword evidence="5" id="KW-0067">ATP-binding</keyword>
<dbReference type="Pfam" id="PF23236">
    <property type="entry name" value="WHD_2nd_Lhr"/>
    <property type="match status" value="1"/>
</dbReference>
<reference evidence="12 13" key="1">
    <citation type="submission" date="2016-10" db="EMBL/GenBank/DDBJ databases">
        <authorList>
            <person name="de Groot N.N."/>
        </authorList>
    </citation>
    <scope>NUCLEOTIDE SEQUENCE [LARGE SCALE GENOMIC DNA]</scope>
    <source>
        <strain evidence="12 13">CGMCC 4.5681</strain>
    </source>
</reference>
<feature type="compositionally biased region" description="Low complexity" evidence="9">
    <location>
        <begin position="1379"/>
        <end position="1398"/>
    </location>
</feature>
<dbReference type="InterPro" id="IPR027417">
    <property type="entry name" value="P-loop_NTPase"/>
</dbReference>
<dbReference type="GO" id="GO:0005524">
    <property type="term" value="F:ATP binding"/>
    <property type="evidence" value="ECO:0007669"/>
    <property type="project" value="UniProtKB-KW"/>
</dbReference>
<dbReference type="SMART" id="SM00490">
    <property type="entry name" value="HELICc"/>
    <property type="match status" value="1"/>
</dbReference>
<protein>
    <submittedName>
        <fullName evidence="12">ATP-dependent helicase Lhr and Lhr-like helicase</fullName>
    </submittedName>
</protein>
<keyword evidence="7" id="KW-0234">DNA repair</keyword>
<dbReference type="GO" id="GO:0006281">
    <property type="term" value="P:DNA repair"/>
    <property type="evidence" value="ECO:0007669"/>
    <property type="project" value="UniProtKB-KW"/>
</dbReference>
<dbReference type="CDD" id="cd17922">
    <property type="entry name" value="DEXHc_LHR-like"/>
    <property type="match status" value="1"/>
</dbReference>
<dbReference type="Pfam" id="PF23234">
    <property type="entry name" value="WHD_4th_Lhr"/>
    <property type="match status" value="1"/>
</dbReference>
<dbReference type="Gene3D" id="3.40.50.300">
    <property type="entry name" value="P-loop containing nucleotide triphosphate hydrolases"/>
    <property type="match status" value="2"/>
</dbReference>
<dbReference type="InterPro" id="IPR052511">
    <property type="entry name" value="ATP-dep_Helicase"/>
</dbReference>
<dbReference type="PANTHER" id="PTHR47962:SF5">
    <property type="entry name" value="ATP-DEPENDENT HELICASE LHR-RELATED"/>
    <property type="match status" value="1"/>
</dbReference>
<dbReference type="GO" id="GO:0016887">
    <property type="term" value="F:ATP hydrolysis activity"/>
    <property type="evidence" value="ECO:0007669"/>
    <property type="project" value="TreeGrafter"/>
</dbReference>
<evidence type="ECO:0000313" key="13">
    <source>
        <dbReference type="Proteomes" id="UP000198683"/>
    </source>
</evidence>
<name>A0A1G8T5B0_9ACTN</name>
<dbReference type="PROSITE" id="PS51192">
    <property type="entry name" value="HELICASE_ATP_BIND_1"/>
    <property type="match status" value="1"/>
</dbReference>
<dbReference type="InterPro" id="IPR014001">
    <property type="entry name" value="Helicase_ATP-bd"/>
</dbReference>
<evidence type="ECO:0000259" key="11">
    <source>
        <dbReference type="PROSITE" id="PS51194"/>
    </source>
</evidence>
<keyword evidence="4 12" id="KW-0347">Helicase</keyword>
<evidence type="ECO:0000256" key="2">
    <source>
        <dbReference type="ARBA" id="ARBA00022763"/>
    </source>
</evidence>
<dbReference type="InterPro" id="IPR055368">
    <property type="entry name" value="WH3_Lhr"/>
</dbReference>
<gene>
    <name evidence="12" type="ORF">SAMN05421874_101577</name>
</gene>
<dbReference type="InterPro" id="IPR001650">
    <property type="entry name" value="Helicase_C-like"/>
</dbReference>
<evidence type="ECO:0000256" key="7">
    <source>
        <dbReference type="ARBA" id="ARBA00023204"/>
    </source>
</evidence>
<sequence length="1668" mass="177799">MSSLDHFSQVTRQWFAGAFEAPTAAQEGAWESIARGDNTLVVAPTGSGKTLAAFLWSLDRLAAAPADGERKGTRVLYVSPLKALAVDVERNLRAPLAGLKQTARRLGLPVPEISVAIRSGDTPAEDRRRFAAKPSDILITTPESLFLLLTSQAREALHAVETVIVDEVHAVAATKRGAHLALTLERLDALLDRPAQRVGLSATVRPVSEVATFLGGARPATVVQPPSDKQIEVEVVVPVEDMTEMQAGPPADGEELTPEPANRSIWPHVEERLFDLIESHSSTIVFANSRRLAERLCTRLNELAYDRGAAGEAVDLSIWETGAPQRPPAEVMAQAGASRGVVTEIVRAHHGSVSKEERAQIEEALKSGRLPAVVATSSLELGIDMGAVDLVACVEAPPSVASGLQRIGRAGHQVGAVSKGVIFPKYRGDLVQTAVVAERMKSGLIEELRYPRNPLDVLAQQIVAMTSLDEWTVDDLEAVVRRAAPYATLPRSALEATLDMLAGRYPSEEFAELRPRIVWDRVTGTLRGRPGAQRLAVTNGGTIPDRGLFGVFLVGERASRVGELDEEMVYESRVGDVFVLGATSWRIEDITADRVLVSPAPGQPGKLPFWHGDTPGRPAELGRAIGQFLREQAKQDSTERIQAAGLDEYAAGNLLAYLREQREATGYVPDDRTLLVERFHDELGDWRVVIHSPYGARVHAPWALAINRRLHERYGLDVQAVHSDDGIVLRIPDTLAEPPTDVAAFDAEEIEQIVTEELGGSALFASRFRECAGRALLLPRRVPGRRSPLWQQRQRAAHLLGVASQYASFPIVLETMRECLQDVFDVPGLVQLMRDIAARRVRVVEVETSQASPFATSLLFHYVGAFMYEGDAPLAERRAQALALDTTLLAELLGQADLRELLDPDVISDSERELARLDRPLRDAEDLADLLRSHGPLLVPDVSVRGGDPAWLAELERARRAIRVRVAGQEQWAAIEDAARMRDALGVPPPVGVPHVFLEPVPDPLADLVARHARTRGPFHASTAAARFGLGVAVVTDTLRRLAATGRVVNGEFRPGGRGEEWCDAGVLRMLRRRSLARLRKEVEPVAPETLARFLPAWHGITGADGGAPARGAIGSARAMDALVRSIEQLQGAAVPASALETLVLPSRVPGYHPALLDELTSSGEVMWVGQGSLPGGDGWVSLYFADTAPLLMPDPAEITMTPVHERVLELLGAGGALFFRGLSDLAGSLDDATLVSALWDLVWAGRVSGDTLAPLRATLGTGRPAHRPSVTRRRRAVLPSRSGPPTVAGRWWLLPEPAADATQRAHAQAEVLLERHGVVTRGAVTSERLPGGFTPIYQVLRAYEESGRCRRGYFVEGLGGAQFALPGAVDRMRAMAPSIAPGSQPASSPAAPDAYGLPPGGAAGYDAPYGDEAHDPLGDALGGRSGGGHGAGASADDGFGNRFGNEPGGGLGDRFGDRPEDRFGSGPGDPFGDRTGDRRGGGLSGDRAEGRFGGGLSGDRTGDRFGSGLPGDRAGNRFGSGAGGGLGSGVTEGRGERRRGGPGDGGRRAVVLAAADPASPYGAALSWPQHPGEVGHKPGRKAGSLVVLVDGHLVLYVERGGKTLLSFTDGERLQPAVDALALAVRDGALGKLTVERADGAPIVDSPLAAALEAAGFHPTPRGLRLRA</sequence>
<evidence type="ECO:0000256" key="5">
    <source>
        <dbReference type="ARBA" id="ARBA00022840"/>
    </source>
</evidence>
<dbReference type="Pfam" id="PF23235">
    <property type="entry name" value="WHD_3rd_Lhr"/>
    <property type="match status" value="1"/>
</dbReference>